<keyword evidence="1" id="KW-1133">Transmembrane helix</keyword>
<dbReference type="PANTHER" id="PTHR11360">
    <property type="entry name" value="MONOCARBOXYLATE TRANSPORTER"/>
    <property type="match status" value="1"/>
</dbReference>
<feature type="transmembrane region" description="Helical" evidence="1">
    <location>
        <begin position="114"/>
        <end position="136"/>
    </location>
</feature>
<accession>A0AAE0RQS2</accession>
<organism evidence="2 3">
    <name type="scientific">Potamilus streckersoni</name>
    <dbReference type="NCBI Taxonomy" id="2493646"/>
    <lineage>
        <taxon>Eukaryota</taxon>
        <taxon>Metazoa</taxon>
        <taxon>Spiralia</taxon>
        <taxon>Lophotrochozoa</taxon>
        <taxon>Mollusca</taxon>
        <taxon>Bivalvia</taxon>
        <taxon>Autobranchia</taxon>
        <taxon>Heteroconchia</taxon>
        <taxon>Palaeoheterodonta</taxon>
        <taxon>Unionida</taxon>
        <taxon>Unionoidea</taxon>
        <taxon>Unionidae</taxon>
        <taxon>Ambleminae</taxon>
        <taxon>Lampsilini</taxon>
        <taxon>Potamilus</taxon>
    </lineage>
</organism>
<dbReference type="EMBL" id="JAEAOA010000062">
    <property type="protein sequence ID" value="KAK3577790.1"/>
    <property type="molecule type" value="Genomic_DNA"/>
</dbReference>
<keyword evidence="1" id="KW-0472">Membrane</keyword>
<dbReference type="SUPFAM" id="SSF103473">
    <property type="entry name" value="MFS general substrate transporter"/>
    <property type="match status" value="1"/>
</dbReference>
<feature type="transmembrane region" description="Helical" evidence="1">
    <location>
        <begin position="210"/>
        <end position="229"/>
    </location>
</feature>
<feature type="transmembrane region" description="Helical" evidence="1">
    <location>
        <begin position="177"/>
        <end position="198"/>
    </location>
</feature>
<evidence type="ECO:0008006" key="4">
    <source>
        <dbReference type="Google" id="ProtNLM"/>
    </source>
</evidence>
<evidence type="ECO:0000313" key="3">
    <source>
        <dbReference type="Proteomes" id="UP001195483"/>
    </source>
</evidence>
<keyword evidence="1" id="KW-0812">Transmembrane</keyword>
<feature type="transmembrane region" description="Helical" evidence="1">
    <location>
        <begin position="142"/>
        <end position="165"/>
    </location>
</feature>
<proteinExistence type="predicted"/>
<evidence type="ECO:0000313" key="2">
    <source>
        <dbReference type="EMBL" id="KAK3577790.1"/>
    </source>
</evidence>
<dbReference type="AlphaFoldDB" id="A0AAE0RQS2"/>
<keyword evidence="3" id="KW-1185">Reference proteome</keyword>
<protein>
    <recommendedName>
        <fullName evidence="4">Major facilitator superfamily (MFS) profile domain-containing protein</fullName>
    </recommendedName>
</protein>
<evidence type="ECO:0000256" key="1">
    <source>
        <dbReference type="SAM" id="Phobius"/>
    </source>
</evidence>
<reference evidence="2" key="3">
    <citation type="submission" date="2023-05" db="EMBL/GenBank/DDBJ databases">
        <authorList>
            <person name="Smith C.H."/>
        </authorList>
    </citation>
    <scope>NUCLEOTIDE SEQUENCE</scope>
    <source>
        <strain evidence="2">CHS0354</strain>
        <tissue evidence="2">Mantle</tissue>
    </source>
</reference>
<dbReference type="InterPro" id="IPR050327">
    <property type="entry name" value="Proton-linked_MCT"/>
</dbReference>
<reference evidence="2" key="2">
    <citation type="journal article" date="2021" name="Genome Biol. Evol.">
        <title>Developing a high-quality reference genome for a parasitic bivalve with doubly uniparental inheritance (Bivalvia: Unionida).</title>
        <authorList>
            <person name="Smith C.H."/>
        </authorList>
    </citation>
    <scope>NUCLEOTIDE SEQUENCE</scope>
    <source>
        <strain evidence="2">CHS0354</strain>
        <tissue evidence="2">Mantle</tissue>
    </source>
</reference>
<reference evidence="2" key="1">
    <citation type="journal article" date="2021" name="Genome Biol. Evol.">
        <title>A High-Quality Reference Genome for a Parasitic Bivalve with Doubly Uniparental Inheritance (Bivalvia: Unionida).</title>
        <authorList>
            <person name="Smith C.H."/>
        </authorList>
    </citation>
    <scope>NUCLEOTIDE SEQUENCE</scope>
    <source>
        <strain evidence="2">CHS0354</strain>
    </source>
</reference>
<sequence length="252" mass="27076">MVGQRWIIIISTYIVEIGVMGLCSAFPVLFSTLLEKFSESRARTATTPSIIFGVAGCSALLYVPHGGFLIVLTDIMKSQGLSEENITLAYLIHSISNLLGRMSFGLLKQVPRIGILSIVLLLACMSTISFSTVHLAKDFKSAAVACFFLGFEFGAAAPAIPIGTLHILGHANMPTGMGFIFSVAGVGNIGIGPVTGLIRDTTGSYEMSLWTYSLSAGIAAIFFFAAIIIKHRAQRRKINYDISEDVVTVTRM</sequence>
<dbReference type="Proteomes" id="UP001195483">
    <property type="component" value="Unassembled WGS sequence"/>
</dbReference>
<gene>
    <name evidence="2" type="ORF">CHS0354_000206</name>
</gene>
<feature type="transmembrane region" description="Helical" evidence="1">
    <location>
        <begin position="50"/>
        <end position="76"/>
    </location>
</feature>
<dbReference type="InterPro" id="IPR036259">
    <property type="entry name" value="MFS_trans_sf"/>
</dbReference>
<dbReference type="PANTHER" id="PTHR11360:SF284">
    <property type="entry name" value="EG:103B4.3 PROTEIN-RELATED"/>
    <property type="match status" value="1"/>
</dbReference>
<dbReference type="Gene3D" id="1.20.1250.20">
    <property type="entry name" value="MFS general substrate transporter like domains"/>
    <property type="match status" value="1"/>
</dbReference>
<feature type="transmembrane region" description="Helical" evidence="1">
    <location>
        <begin position="6"/>
        <end position="30"/>
    </location>
</feature>
<name>A0AAE0RQS2_9BIVA</name>
<comment type="caution">
    <text evidence="2">The sequence shown here is derived from an EMBL/GenBank/DDBJ whole genome shotgun (WGS) entry which is preliminary data.</text>
</comment>